<dbReference type="Proteomes" id="UP000663845">
    <property type="component" value="Unassembled WGS sequence"/>
</dbReference>
<name>A0A815QPW3_9BILA</name>
<protein>
    <recommendedName>
        <fullName evidence="1">TLDc domain-containing protein</fullName>
    </recommendedName>
</protein>
<dbReference type="AlphaFoldDB" id="A0A815QPW3"/>
<organism evidence="2 3">
    <name type="scientific">Adineta steineri</name>
    <dbReference type="NCBI Taxonomy" id="433720"/>
    <lineage>
        <taxon>Eukaryota</taxon>
        <taxon>Metazoa</taxon>
        <taxon>Spiralia</taxon>
        <taxon>Gnathifera</taxon>
        <taxon>Rotifera</taxon>
        <taxon>Eurotatoria</taxon>
        <taxon>Bdelloidea</taxon>
        <taxon>Adinetida</taxon>
        <taxon>Adinetidae</taxon>
        <taxon>Adineta</taxon>
    </lineage>
</organism>
<sequence length="352" mass="40914">IFRSIMSALICETKGCNRDFETVCAHCHASFCSKHFVTHIKVANNDLVPLADELNSMINKIQYTNPIHQALHQLEKSRETSHHNIDTIYDEKKRQLQFEVDIKKEMQLNKLLELNQKVSKLISDGNASFKQIENLKRDFQEVQKQYKKFEKANFIRSNFEPNQLKTIVSNKEYFTGDDGTLLSYEHQVKLNEFYGKKTQKWELIYKGTRDSFTSGAFHRHCDHRGPTMTIIQSKSGGYLFGGYTSVSWRSSQGYVEDSYEPFLFTLTNPHGIPPTKYPVIEERYAIFNKKECGPTFGCGHDLYVCDDSKISTGSYIYFPWSYSDRTNRGSETFTGTKYFQTNDIEVYRLIEN</sequence>
<dbReference type="InterPro" id="IPR006571">
    <property type="entry name" value="TLDc_dom"/>
</dbReference>
<dbReference type="PANTHER" id="PTHR23354">
    <property type="entry name" value="NUCLEOLAR PROTEIN 7/ESTROGEN RECEPTOR COACTIVATOR-RELATED"/>
    <property type="match status" value="1"/>
</dbReference>
<feature type="domain" description="TLDc" evidence="1">
    <location>
        <begin position="180"/>
        <end position="350"/>
    </location>
</feature>
<dbReference type="NCBIfam" id="NF038124">
    <property type="entry name" value="PEP_CTERM_TLD_A"/>
    <property type="match status" value="1"/>
</dbReference>
<reference evidence="2" key="1">
    <citation type="submission" date="2021-02" db="EMBL/GenBank/DDBJ databases">
        <authorList>
            <person name="Nowell W R."/>
        </authorList>
    </citation>
    <scope>NUCLEOTIDE SEQUENCE</scope>
</reference>
<dbReference type="PROSITE" id="PS51886">
    <property type="entry name" value="TLDC"/>
    <property type="match status" value="1"/>
</dbReference>
<evidence type="ECO:0000313" key="2">
    <source>
        <dbReference type="EMBL" id="CAF1465373.1"/>
    </source>
</evidence>
<dbReference type="SMART" id="SM00584">
    <property type="entry name" value="TLDc"/>
    <property type="match status" value="1"/>
</dbReference>
<evidence type="ECO:0000313" key="3">
    <source>
        <dbReference type="Proteomes" id="UP000663845"/>
    </source>
</evidence>
<evidence type="ECO:0000259" key="1">
    <source>
        <dbReference type="PROSITE" id="PS51886"/>
    </source>
</evidence>
<comment type="caution">
    <text evidence="2">The sequence shown here is derived from an EMBL/GenBank/DDBJ whole genome shotgun (WGS) entry which is preliminary data.</text>
</comment>
<dbReference type="Pfam" id="PF07534">
    <property type="entry name" value="TLD"/>
    <property type="match status" value="1"/>
</dbReference>
<accession>A0A815QPW3</accession>
<dbReference type="EMBL" id="CAJNOG010001701">
    <property type="protein sequence ID" value="CAF1465373.1"/>
    <property type="molecule type" value="Genomic_DNA"/>
</dbReference>
<proteinExistence type="predicted"/>
<dbReference type="PANTHER" id="PTHR23354:SF122">
    <property type="entry name" value="GTPASE-ACTIVATING PROTEIN SKYWALKER"/>
    <property type="match status" value="1"/>
</dbReference>
<gene>
    <name evidence="2" type="ORF">JYZ213_LOCUS41493</name>
</gene>
<feature type="non-terminal residue" evidence="2">
    <location>
        <position position="1"/>
    </location>
</feature>